<reference evidence="1" key="2">
    <citation type="journal article" date="2017" name="Nat. Commun.">
        <title>Single-virus genomics reveals hidden cosmopolitan and abundant viruses.</title>
        <authorList>
            <person name="Martinez-Hernandez F."/>
            <person name="Fornas O."/>
            <person name="Lluesma Gomez M."/>
            <person name="Bolduc B."/>
            <person name="de la Cruz Pena M.J."/>
            <person name="Martinez J.M."/>
            <person name="Anton J."/>
            <person name="Gasol J.M."/>
            <person name="Rosselli R."/>
            <person name="Rodriguez-Valera F."/>
            <person name="Sullivan M.B."/>
            <person name="Acinas S.G."/>
            <person name="Martinez-Garcia M."/>
        </authorList>
    </citation>
    <scope>NUCLEOTIDE SEQUENCE</scope>
</reference>
<dbReference type="EMBL" id="KY052832">
    <property type="protein sequence ID" value="ASF00381.1"/>
    <property type="molecule type" value="Genomic_DNA"/>
</dbReference>
<accession>A0A218MMB4</accession>
<proteinExistence type="predicted"/>
<evidence type="ECO:0000313" key="1">
    <source>
        <dbReference type="EMBL" id="ASF00381.1"/>
    </source>
</evidence>
<reference evidence="1" key="1">
    <citation type="submission" date="2016-10" db="EMBL/GenBank/DDBJ databases">
        <authorList>
            <person name="Varghese N."/>
        </authorList>
    </citation>
    <scope>NUCLEOTIDE SEQUENCE</scope>
</reference>
<protein>
    <submittedName>
        <fullName evidence="1">Uncharacterized protein</fullName>
    </submittedName>
</protein>
<sequence length="87" mass="9695">MSLKPQSIRNNVKVTCNGDPISKQEIIDMSALWSEKQITFFKKMLKQGGTAKINNTKFKIIIGDPILTSRGEKDGGIIQVPDADTRF</sequence>
<organism evidence="1">
    <name type="scientific">uncultured virus</name>
    <dbReference type="NCBI Taxonomy" id="340016"/>
    <lineage>
        <taxon>Viruses</taxon>
        <taxon>environmental samples</taxon>
    </lineage>
</organism>
<name>A0A218MMB4_9VIRU</name>